<sequence>MARIRSCDSLETLVTTAYDLDEIVDLLALPRPFESSAAPGIAGRIATLPLRDAVALVVNDWADDKFRQLSAVIVRQSGPPIRSLEEIRNLYAEVEAAPAS</sequence>
<organism evidence="1 2">
    <name type="scientific">Microvirga arsenatis</name>
    <dbReference type="NCBI Taxonomy" id="2692265"/>
    <lineage>
        <taxon>Bacteria</taxon>
        <taxon>Pseudomonadati</taxon>
        <taxon>Pseudomonadota</taxon>
        <taxon>Alphaproteobacteria</taxon>
        <taxon>Hyphomicrobiales</taxon>
        <taxon>Methylobacteriaceae</taxon>
        <taxon>Microvirga</taxon>
    </lineage>
</organism>
<reference evidence="1 2" key="1">
    <citation type="submission" date="2020-01" db="EMBL/GenBank/DDBJ databases">
        <title>Microvirga sp. nov., an arsenate reduction bacterium isolated from Tibet hotspring sediments.</title>
        <authorList>
            <person name="Yuan C.-G."/>
        </authorList>
    </citation>
    <scope>NUCLEOTIDE SEQUENCE [LARGE SCALE GENOMIC DNA]</scope>
    <source>
        <strain evidence="1 2">SYSU G3D203</strain>
    </source>
</reference>
<proteinExistence type="predicted"/>
<evidence type="ECO:0000313" key="2">
    <source>
        <dbReference type="Proteomes" id="UP000818323"/>
    </source>
</evidence>
<keyword evidence="2" id="KW-1185">Reference proteome</keyword>
<protein>
    <submittedName>
        <fullName evidence="1">Uncharacterized protein</fullName>
    </submittedName>
</protein>
<comment type="caution">
    <text evidence="1">The sequence shown here is derived from an EMBL/GenBank/DDBJ whole genome shotgun (WGS) entry which is preliminary data.</text>
</comment>
<name>A0ABW9YRT7_9HYPH</name>
<gene>
    <name evidence="1" type="ORF">GR303_00550</name>
</gene>
<dbReference type="Proteomes" id="UP000818323">
    <property type="component" value="Unassembled WGS sequence"/>
</dbReference>
<accession>A0ABW9YRT7</accession>
<dbReference type="EMBL" id="JAAAXJ010000001">
    <property type="protein sequence ID" value="NBJ22846.1"/>
    <property type="molecule type" value="Genomic_DNA"/>
</dbReference>
<evidence type="ECO:0000313" key="1">
    <source>
        <dbReference type="EMBL" id="NBJ22846.1"/>
    </source>
</evidence>